<evidence type="ECO:0000313" key="2">
    <source>
        <dbReference type="EMBL" id="CAG2217371.1"/>
    </source>
</evidence>
<keyword evidence="3" id="KW-1185">Reference proteome</keyword>
<dbReference type="EMBL" id="CAJPWZ010001534">
    <property type="protein sequence ID" value="CAG2217371.1"/>
    <property type="molecule type" value="Genomic_DNA"/>
</dbReference>
<name>A0A8S3S9H6_MYTED</name>
<accession>A0A8S3S9H6</accession>
<evidence type="ECO:0000256" key="1">
    <source>
        <dbReference type="SAM" id="MobiDB-lite"/>
    </source>
</evidence>
<dbReference type="Proteomes" id="UP000683360">
    <property type="component" value="Unassembled WGS sequence"/>
</dbReference>
<protein>
    <submittedName>
        <fullName evidence="2">Uncharacterized protein</fullName>
    </submittedName>
</protein>
<feature type="region of interest" description="Disordered" evidence="1">
    <location>
        <begin position="129"/>
        <end position="158"/>
    </location>
</feature>
<comment type="caution">
    <text evidence="2">The sequence shown here is derived from an EMBL/GenBank/DDBJ whole genome shotgun (WGS) entry which is preliminary data.</text>
</comment>
<proteinExistence type="predicted"/>
<gene>
    <name evidence="2" type="ORF">MEDL_31060</name>
</gene>
<evidence type="ECO:0000313" key="3">
    <source>
        <dbReference type="Proteomes" id="UP000683360"/>
    </source>
</evidence>
<dbReference type="AlphaFoldDB" id="A0A8S3S9H6"/>
<reference evidence="2" key="1">
    <citation type="submission" date="2021-03" db="EMBL/GenBank/DDBJ databases">
        <authorList>
            <person name="Bekaert M."/>
        </authorList>
    </citation>
    <scope>NUCLEOTIDE SEQUENCE</scope>
</reference>
<organism evidence="2 3">
    <name type="scientific">Mytilus edulis</name>
    <name type="common">Blue mussel</name>
    <dbReference type="NCBI Taxonomy" id="6550"/>
    <lineage>
        <taxon>Eukaryota</taxon>
        <taxon>Metazoa</taxon>
        <taxon>Spiralia</taxon>
        <taxon>Lophotrochozoa</taxon>
        <taxon>Mollusca</taxon>
        <taxon>Bivalvia</taxon>
        <taxon>Autobranchia</taxon>
        <taxon>Pteriomorphia</taxon>
        <taxon>Mytilida</taxon>
        <taxon>Mytiloidea</taxon>
        <taxon>Mytilidae</taxon>
        <taxon>Mytilinae</taxon>
        <taxon>Mytilus</taxon>
    </lineage>
</organism>
<sequence length="158" mass="17542">MISSSPTPLIFLICQNLHRYQNPPVSPSTNHPATEWCSFKPGPAPNSSSSSSSSSSGCSALGEVKQSISSLLENTAAEHSRTRESVGQLQTVIESLVSEVQGLRSVVREQGDEILRLENDRLNRTTIVNRSRIQQRRRTPTPSRQRFGHPLPLAKRRR</sequence>